<gene>
    <name evidence="2" type="ORF">CTEN210_15340</name>
</gene>
<evidence type="ECO:0000313" key="3">
    <source>
        <dbReference type="Proteomes" id="UP001054902"/>
    </source>
</evidence>
<accession>A0AAD3HD62</accession>
<keyword evidence="3" id="KW-1185">Reference proteome</keyword>
<name>A0AAD3HD62_9STRA</name>
<sequence>MTNSEDCASVASSIAQETLQYIQNESERQRRRLQSLKKNSTTMGIVVSSEEALGLRSIMLVKSLEESLSRQGSRSSNITSLKRKVRVMKRNVNLVGREGVTRRHSMSSFDPSPDAKSLRKVTIDFSSITIREHPVIPGENPGVSCGVPLTLDWEHDFEDKFDLDEFESNKTHKRRQVEMKIPASKRADMLRKNGFGWVDIQKSIKQANISRHKRKKTLEQLERQEKFRNGIKKFFGGGKKKSAQKKSSQNENASENSIGDAEEEYQDILKLKRMDSLRFFDTKKNNLYDDDDDDDELNVSCRSDSLHRHGGLDCNAKSNDVKKDDIELSTTRSPRKYNLDLEIDEDDEEVDNGVPVQNIEITHCASDEATNDETNYSTGDAIAKDTISTSEISICTPLQDDELLENQAHKIVQNNDDVGEAINIQRERMSSSTSIVSETEINCVCFPYVVKLQRKQVPHN</sequence>
<comment type="caution">
    <text evidence="2">The sequence shown here is derived from an EMBL/GenBank/DDBJ whole genome shotgun (WGS) entry which is preliminary data.</text>
</comment>
<organism evidence="2 3">
    <name type="scientific">Chaetoceros tenuissimus</name>
    <dbReference type="NCBI Taxonomy" id="426638"/>
    <lineage>
        <taxon>Eukaryota</taxon>
        <taxon>Sar</taxon>
        <taxon>Stramenopiles</taxon>
        <taxon>Ochrophyta</taxon>
        <taxon>Bacillariophyta</taxon>
        <taxon>Coscinodiscophyceae</taxon>
        <taxon>Chaetocerotophycidae</taxon>
        <taxon>Chaetocerotales</taxon>
        <taxon>Chaetocerotaceae</taxon>
        <taxon>Chaetoceros</taxon>
    </lineage>
</organism>
<protein>
    <submittedName>
        <fullName evidence="2">Uncharacterized protein</fullName>
    </submittedName>
</protein>
<evidence type="ECO:0000313" key="2">
    <source>
        <dbReference type="EMBL" id="GFH58864.1"/>
    </source>
</evidence>
<reference evidence="2 3" key="1">
    <citation type="journal article" date="2021" name="Sci. Rep.">
        <title>The genome of the diatom Chaetoceros tenuissimus carries an ancient integrated fragment of an extant virus.</title>
        <authorList>
            <person name="Hongo Y."/>
            <person name="Kimura K."/>
            <person name="Takaki Y."/>
            <person name="Yoshida Y."/>
            <person name="Baba S."/>
            <person name="Kobayashi G."/>
            <person name="Nagasaki K."/>
            <person name="Hano T."/>
            <person name="Tomaru Y."/>
        </authorList>
    </citation>
    <scope>NUCLEOTIDE SEQUENCE [LARGE SCALE GENOMIC DNA]</scope>
    <source>
        <strain evidence="2 3">NIES-3715</strain>
    </source>
</reference>
<dbReference type="Proteomes" id="UP001054902">
    <property type="component" value="Unassembled WGS sequence"/>
</dbReference>
<dbReference type="EMBL" id="BLLK01000062">
    <property type="protein sequence ID" value="GFH58864.1"/>
    <property type="molecule type" value="Genomic_DNA"/>
</dbReference>
<evidence type="ECO:0000256" key="1">
    <source>
        <dbReference type="SAM" id="MobiDB-lite"/>
    </source>
</evidence>
<proteinExistence type="predicted"/>
<feature type="region of interest" description="Disordered" evidence="1">
    <location>
        <begin position="233"/>
        <end position="259"/>
    </location>
</feature>
<dbReference type="AlphaFoldDB" id="A0AAD3HD62"/>